<feature type="domain" description="Ubiquitin-like protease family profile" evidence="5">
    <location>
        <begin position="241"/>
        <end position="421"/>
    </location>
</feature>
<comment type="similarity">
    <text evidence="1">Belongs to the peptidase C48 family.</text>
</comment>
<name>A0AA88DCD5_FICCA</name>
<evidence type="ECO:0000313" key="7">
    <source>
        <dbReference type="Proteomes" id="UP001187192"/>
    </source>
</evidence>
<dbReference type="InterPro" id="IPR003653">
    <property type="entry name" value="Peptidase_C48_C"/>
</dbReference>
<dbReference type="Proteomes" id="UP001187192">
    <property type="component" value="Unassembled WGS sequence"/>
</dbReference>
<dbReference type="GO" id="GO:0006508">
    <property type="term" value="P:proteolysis"/>
    <property type="evidence" value="ECO:0007669"/>
    <property type="project" value="UniProtKB-KW"/>
</dbReference>
<gene>
    <name evidence="6" type="ORF">TIFTF001_023287</name>
</gene>
<evidence type="ECO:0000256" key="1">
    <source>
        <dbReference type="ARBA" id="ARBA00005234"/>
    </source>
</evidence>
<evidence type="ECO:0000259" key="5">
    <source>
        <dbReference type="PROSITE" id="PS50600"/>
    </source>
</evidence>
<dbReference type="EMBL" id="BTGU01000049">
    <property type="protein sequence ID" value="GMN54173.1"/>
    <property type="molecule type" value="Genomic_DNA"/>
</dbReference>
<dbReference type="PROSITE" id="PS50600">
    <property type="entry name" value="ULP_PROTEASE"/>
    <property type="match status" value="1"/>
</dbReference>
<dbReference type="InterPro" id="IPR038765">
    <property type="entry name" value="Papain-like_cys_pep_sf"/>
</dbReference>
<evidence type="ECO:0000256" key="4">
    <source>
        <dbReference type="ARBA" id="ARBA00022807"/>
    </source>
</evidence>
<evidence type="ECO:0000313" key="6">
    <source>
        <dbReference type="EMBL" id="GMN54173.1"/>
    </source>
</evidence>
<evidence type="ECO:0000256" key="3">
    <source>
        <dbReference type="ARBA" id="ARBA00022801"/>
    </source>
</evidence>
<keyword evidence="3" id="KW-0378">Hydrolase</keyword>
<comment type="caution">
    <text evidence="6">The sequence shown here is derived from an EMBL/GenBank/DDBJ whole genome shotgun (WGS) entry which is preliminary data.</text>
</comment>
<proteinExistence type="inferred from homology"/>
<protein>
    <recommendedName>
        <fullName evidence="5">Ubiquitin-like protease family profile domain-containing protein</fullName>
    </recommendedName>
</protein>
<dbReference type="GO" id="GO:0005634">
    <property type="term" value="C:nucleus"/>
    <property type="evidence" value="ECO:0007669"/>
    <property type="project" value="TreeGrafter"/>
</dbReference>
<keyword evidence="4" id="KW-0788">Thiol protease</keyword>
<dbReference type="PANTHER" id="PTHR12606:SF10">
    <property type="entry name" value="SENTRIN-SPECIFIC PROTEASE 5"/>
    <property type="match status" value="1"/>
</dbReference>
<dbReference type="Pfam" id="PF02902">
    <property type="entry name" value="Peptidase_C48"/>
    <property type="match status" value="1"/>
</dbReference>
<keyword evidence="2" id="KW-0645">Protease</keyword>
<keyword evidence="7" id="KW-1185">Reference proteome</keyword>
<dbReference type="AlphaFoldDB" id="A0AA88DCD5"/>
<dbReference type="Gene3D" id="3.40.395.10">
    <property type="entry name" value="Adenoviral Proteinase, Chain A"/>
    <property type="match status" value="1"/>
</dbReference>
<dbReference type="SUPFAM" id="SSF54001">
    <property type="entry name" value="Cysteine proteinases"/>
    <property type="match status" value="1"/>
</dbReference>
<dbReference type="GO" id="GO:0016929">
    <property type="term" value="F:deSUMOylase activity"/>
    <property type="evidence" value="ECO:0007669"/>
    <property type="project" value="TreeGrafter"/>
</dbReference>
<organism evidence="6 7">
    <name type="scientific">Ficus carica</name>
    <name type="common">Common fig</name>
    <dbReference type="NCBI Taxonomy" id="3494"/>
    <lineage>
        <taxon>Eukaryota</taxon>
        <taxon>Viridiplantae</taxon>
        <taxon>Streptophyta</taxon>
        <taxon>Embryophyta</taxon>
        <taxon>Tracheophyta</taxon>
        <taxon>Spermatophyta</taxon>
        <taxon>Magnoliopsida</taxon>
        <taxon>eudicotyledons</taxon>
        <taxon>Gunneridae</taxon>
        <taxon>Pentapetalae</taxon>
        <taxon>rosids</taxon>
        <taxon>fabids</taxon>
        <taxon>Rosales</taxon>
        <taxon>Moraceae</taxon>
        <taxon>Ficeae</taxon>
        <taxon>Ficus</taxon>
    </lineage>
</organism>
<dbReference type="GO" id="GO:0016926">
    <property type="term" value="P:protein desumoylation"/>
    <property type="evidence" value="ECO:0007669"/>
    <property type="project" value="TreeGrafter"/>
</dbReference>
<dbReference type="PANTHER" id="PTHR12606">
    <property type="entry name" value="SENTRIN/SUMO-SPECIFIC PROTEASE"/>
    <property type="match status" value="1"/>
</dbReference>
<reference evidence="6" key="1">
    <citation type="submission" date="2023-07" db="EMBL/GenBank/DDBJ databases">
        <title>draft genome sequence of fig (Ficus carica).</title>
        <authorList>
            <person name="Takahashi T."/>
            <person name="Nishimura K."/>
        </authorList>
    </citation>
    <scope>NUCLEOTIDE SEQUENCE</scope>
</reference>
<evidence type="ECO:0000256" key="2">
    <source>
        <dbReference type="ARBA" id="ARBA00022670"/>
    </source>
</evidence>
<accession>A0AA88DCD5</accession>
<sequence>MKDPWVARLYLKNPNVVPQLPPKTYVPRPSSDTNSEWPEFKKEIRGQVASINKKLKDLKKGQRKSTKLLRRVLKMLSDNMIEKGEGKAHMTYHFSSSQKINVETAESDALKTTSPDIGTGSQDDVFINSDIGAVADMGIQAAMEFLTGEKVIVSHEDVEEEKIKVIMRACLTRRRKSEAGKDDKESIREHDVIKLEESANEESIGDMISKKKRARLSRLDQRSSRPMTEVGFPSKAPSKLIYALSSGLADEPPKETLEEFREWIKKGVLKRTPPGKKIRQFPELEQRKVTMVDTFFSAKVGGLYRVYQKSPDTFNWSSFESILKIMLGVCVQNGSSWFELNTLLIPLHLTALKHWALVKLDLTNWTIEFIPLLAERLSLFEFKPREPPGIYPIPITIMKDIPQQVNGGDCGMFTIKYVECLIEGSDVRYWVIHGCMQIFREWLTCYLWCHVKRKIEQNYKSDDDVDMDF</sequence>